<dbReference type="OrthoDB" id="539398at2759"/>
<dbReference type="PANTHER" id="PTHR39336">
    <property type="entry name" value="PYRIDOXAMINE PHOSPHATE OXIDASE FAMILY PROTEIN (AFU_ORTHOLOGUE AFUA_6G11440)"/>
    <property type="match status" value="1"/>
</dbReference>
<evidence type="ECO:0000313" key="3">
    <source>
        <dbReference type="EMBL" id="KDQ51343.1"/>
    </source>
</evidence>
<evidence type="ECO:0000256" key="1">
    <source>
        <dbReference type="SAM" id="MobiDB-lite"/>
    </source>
</evidence>
<dbReference type="SUPFAM" id="SSF50475">
    <property type="entry name" value="FMN-binding split barrel"/>
    <property type="match status" value="1"/>
</dbReference>
<evidence type="ECO:0000259" key="2">
    <source>
        <dbReference type="Pfam" id="PF01243"/>
    </source>
</evidence>
<feature type="domain" description="Pyridoxamine 5'-phosphate oxidase N-terminal" evidence="2">
    <location>
        <begin position="11"/>
        <end position="133"/>
    </location>
</feature>
<dbReference type="EMBL" id="KL197749">
    <property type="protein sequence ID" value="KDQ51343.1"/>
    <property type="molecule type" value="Genomic_DNA"/>
</dbReference>
<dbReference type="InParanoid" id="A0A067P8V0"/>
<accession>A0A067P8V0</accession>
<dbReference type="Gene3D" id="2.30.110.10">
    <property type="entry name" value="Electron Transport, Fmn-binding Protein, Chain A"/>
    <property type="match status" value="1"/>
</dbReference>
<dbReference type="InterPro" id="IPR012349">
    <property type="entry name" value="Split_barrel_FMN-bd"/>
</dbReference>
<dbReference type="Pfam" id="PF01243">
    <property type="entry name" value="PNPOx_N"/>
    <property type="match status" value="1"/>
</dbReference>
<dbReference type="InterPro" id="IPR011576">
    <property type="entry name" value="Pyridox_Oxase_N"/>
</dbReference>
<evidence type="ECO:0000313" key="4">
    <source>
        <dbReference type="Proteomes" id="UP000027265"/>
    </source>
</evidence>
<dbReference type="HOGENOM" id="CLU_054794_2_1_1"/>
<organism evidence="3 4">
    <name type="scientific">Jaapia argillacea MUCL 33604</name>
    <dbReference type="NCBI Taxonomy" id="933084"/>
    <lineage>
        <taxon>Eukaryota</taxon>
        <taxon>Fungi</taxon>
        <taxon>Dikarya</taxon>
        <taxon>Basidiomycota</taxon>
        <taxon>Agaricomycotina</taxon>
        <taxon>Agaricomycetes</taxon>
        <taxon>Agaricomycetidae</taxon>
        <taxon>Jaapiales</taxon>
        <taxon>Jaapiaceae</taxon>
        <taxon>Jaapia</taxon>
    </lineage>
</organism>
<gene>
    <name evidence="3" type="ORF">JAAARDRAFT_41191</name>
</gene>
<reference evidence="4" key="1">
    <citation type="journal article" date="2014" name="Proc. Natl. Acad. Sci. U.S.A.">
        <title>Extensive sampling of basidiomycete genomes demonstrates inadequacy of the white-rot/brown-rot paradigm for wood decay fungi.</title>
        <authorList>
            <person name="Riley R."/>
            <person name="Salamov A.A."/>
            <person name="Brown D.W."/>
            <person name="Nagy L.G."/>
            <person name="Floudas D."/>
            <person name="Held B.W."/>
            <person name="Levasseur A."/>
            <person name="Lombard V."/>
            <person name="Morin E."/>
            <person name="Otillar R."/>
            <person name="Lindquist E.A."/>
            <person name="Sun H."/>
            <person name="LaButti K.M."/>
            <person name="Schmutz J."/>
            <person name="Jabbour D."/>
            <person name="Luo H."/>
            <person name="Baker S.E."/>
            <person name="Pisabarro A.G."/>
            <person name="Walton J.D."/>
            <person name="Blanchette R.A."/>
            <person name="Henrissat B."/>
            <person name="Martin F."/>
            <person name="Cullen D."/>
            <person name="Hibbett D.S."/>
            <person name="Grigoriev I.V."/>
        </authorList>
    </citation>
    <scope>NUCLEOTIDE SEQUENCE [LARGE SCALE GENOMIC DNA]</scope>
    <source>
        <strain evidence="4">MUCL 33604</strain>
    </source>
</reference>
<proteinExistence type="predicted"/>
<dbReference type="PANTHER" id="PTHR39336:SF3">
    <property type="entry name" value="PYRIDOXAMINE PHOSPHATE OXIDASE"/>
    <property type="match status" value="1"/>
</dbReference>
<dbReference type="Proteomes" id="UP000027265">
    <property type="component" value="Unassembled WGS sequence"/>
</dbReference>
<protein>
    <recommendedName>
        <fullName evidence="2">Pyridoxamine 5'-phosphate oxidase N-terminal domain-containing protein</fullName>
    </recommendedName>
</protein>
<keyword evidence="4" id="KW-1185">Reference proteome</keyword>
<sequence length="267" mass="29684">MGKFFTSIPPDVLPWIAQQQCFWVSTAPLSPSGHVNLSPKGIRDCFHVIDENTVWYEDLTGSGNETISHLKENGRITIMFSAFEGPPRILRLFGRGTVHEFGTEEYNTLIPPQKRKPGSRAAIVINVYKVGTSCGYAVPYYQFLSHRSTLHTFFAHKESLDRASSLLDASQNEPDSSALKSTNGLKAYWQEKNSTSLDGLPGIELGPLSEEVPVSDESWRVDPGMSERGKKVRETGVKEGDRKRLVGAFLGGVFCTLVCIKVWNSRM</sequence>
<feature type="compositionally biased region" description="Basic and acidic residues" evidence="1">
    <location>
        <begin position="217"/>
        <end position="235"/>
    </location>
</feature>
<dbReference type="AlphaFoldDB" id="A0A067P8V0"/>
<feature type="region of interest" description="Disordered" evidence="1">
    <location>
        <begin position="216"/>
        <end position="235"/>
    </location>
</feature>
<name>A0A067P8V0_9AGAM</name>
<dbReference type="STRING" id="933084.A0A067P8V0"/>